<dbReference type="AlphaFoldDB" id="A0A8X6N0L2"/>
<evidence type="ECO:0000313" key="1">
    <source>
        <dbReference type="EMBL" id="GFS87840.1"/>
    </source>
</evidence>
<protein>
    <submittedName>
        <fullName evidence="1">Uncharacterized protein</fullName>
    </submittedName>
</protein>
<reference evidence="1" key="1">
    <citation type="submission" date="2020-08" db="EMBL/GenBank/DDBJ databases">
        <title>Multicomponent nature underlies the extraordinary mechanical properties of spider dragline silk.</title>
        <authorList>
            <person name="Kono N."/>
            <person name="Nakamura H."/>
            <person name="Mori M."/>
            <person name="Yoshida Y."/>
            <person name="Ohtoshi R."/>
            <person name="Malay A.D."/>
            <person name="Moran D.A.P."/>
            <person name="Tomita M."/>
            <person name="Numata K."/>
            <person name="Arakawa K."/>
        </authorList>
    </citation>
    <scope>NUCLEOTIDE SEQUENCE</scope>
</reference>
<dbReference type="Proteomes" id="UP000887013">
    <property type="component" value="Unassembled WGS sequence"/>
</dbReference>
<evidence type="ECO:0000313" key="2">
    <source>
        <dbReference type="Proteomes" id="UP000887013"/>
    </source>
</evidence>
<name>A0A8X6N0L2_NEPPI</name>
<keyword evidence="2" id="KW-1185">Reference proteome</keyword>
<organism evidence="1 2">
    <name type="scientific">Nephila pilipes</name>
    <name type="common">Giant wood spider</name>
    <name type="synonym">Nephila maculata</name>
    <dbReference type="NCBI Taxonomy" id="299642"/>
    <lineage>
        <taxon>Eukaryota</taxon>
        <taxon>Metazoa</taxon>
        <taxon>Ecdysozoa</taxon>
        <taxon>Arthropoda</taxon>
        <taxon>Chelicerata</taxon>
        <taxon>Arachnida</taxon>
        <taxon>Araneae</taxon>
        <taxon>Araneomorphae</taxon>
        <taxon>Entelegynae</taxon>
        <taxon>Araneoidea</taxon>
        <taxon>Nephilidae</taxon>
        <taxon>Nephila</taxon>
    </lineage>
</organism>
<accession>A0A8X6N0L2</accession>
<gene>
    <name evidence="1" type="ORF">NPIL_595641</name>
</gene>
<sequence>MRANVQQRMPLSFNDFSVYYHCFSELLLFQGNFLLENSWEISYLLTMADGMDTSVSASVPPSSLPAEASACLDLQSHLTLDDCLDLVKQFDPNRYDLLTSVSQFLHDLDTRNFLFQIQSRNLLHIVLFIHRNAMILQTEHLIDY</sequence>
<proteinExistence type="predicted"/>
<dbReference type="EMBL" id="BMAW01099003">
    <property type="protein sequence ID" value="GFS87840.1"/>
    <property type="molecule type" value="Genomic_DNA"/>
</dbReference>
<comment type="caution">
    <text evidence="1">The sequence shown here is derived from an EMBL/GenBank/DDBJ whole genome shotgun (WGS) entry which is preliminary data.</text>
</comment>